<organism evidence="1">
    <name type="scientific">Anguilla anguilla</name>
    <name type="common">European freshwater eel</name>
    <name type="synonym">Muraena anguilla</name>
    <dbReference type="NCBI Taxonomy" id="7936"/>
    <lineage>
        <taxon>Eukaryota</taxon>
        <taxon>Metazoa</taxon>
        <taxon>Chordata</taxon>
        <taxon>Craniata</taxon>
        <taxon>Vertebrata</taxon>
        <taxon>Euteleostomi</taxon>
        <taxon>Actinopterygii</taxon>
        <taxon>Neopterygii</taxon>
        <taxon>Teleostei</taxon>
        <taxon>Anguilliformes</taxon>
        <taxon>Anguillidae</taxon>
        <taxon>Anguilla</taxon>
    </lineage>
</organism>
<protein>
    <submittedName>
        <fullName evidence="1">Uncharacterized protein</fullName>
    </submittedName>
</protein>
<reference evidence="1" key="1">
    <citation type="submission" date="2014-11" db="EMBL/GenBank/DDBJ databases">
        <authorList>
            <person name="Amaro Gonzalez C."/>
        </authorList>
    </citation>
    <scope>NUCLEOTIDE SEQUENCE</scope>
</reference>
<evidence type="ECO:0000313" key="1">
    <source>
        <dbReference type="EMBL" id="JAH99808.1"/>
    </source>
</evidence>
<dbReference type="EMBL" id="GBXM01008769">
    <property type="protein sequence ID" value="JAH99808.1"/>
    <property type="molecule type" value="Transcribed_RNA"/>
</dbReference>
<dbReference type="AlphaFoldDB" id="A0A0E9XDQ2"/>
<accession>A0A0E9XDQ2</accession>
<proteinExistence type="predicted"/>
<name>A0A0E9XDQ2_ANGAN</name>
<reference evidence="1" key="2">
    <citation type="journal article" date="2015" name="Fish Shellfish Immunol.">
        <title>Early steps in the European eel (Anguilla anguilla)-Vibrio vulnificus interaction in the gills: Role of the RtxA13 toxin.</title>
        <authorList>
            <person name="Callol A."/>
            <person name="Pajuelo D."/>
            <person name="Ebbesson L."/>
            <person name="Teles M."/>
            <person name="MacKenzie S."/>
            <person name="Amaro C."/>
        </authorList>
    </citation>
    <scope>NUCLEOTIDE SEQUENCE</scope>
</reference>
<sequence length="32" mass="3506">MPVCAFSTEGHYNVCKKSDGAFQICTENGVRI</sequence>